<dbReference type="InterPro" id="IPR017449">
    <property type="entry name" value="Pro-tRNA_synth_II"/>
</dbReference>
<keyword evidence="8" id="KW-0648">Protein biosynthesis</keyword>
<dbReference type="EMBL" id="JARGDH010000056">
    <property type="protein sequence ID" value="KAL0263958.1"/>
    <property type="molecule type" value="Genomic_DNA"/>
</dbReference>
<comment type="subcellular location">
    <subcellularLocation>
        <location evidence="1">Cytoplasm</location>
    </subcellularLocation>
</comment>
<dbReference type="InterPro" id="IPR004154">
    <property type="entry name" value="Anticodon-bd"/>
</dbReference>
<reference evidence="14" key="1">
    <citation type="journal article" date="2024" name="Gigascience">
        <title>Chromosome-level genome of the poultry shaft louse Menopon gallinae provides insight into the host-switching and adaptive evolution of parasitic lice.</title>
        <authorList>
            <person name="Xu Y."/>
            <person name="Ma L."/>
            <person name="Liu S."/>
            <person name="Liang Y."/>
            <person name="Liu Q."/>
            <person name="He Z."/>
            <person name="Tian L."/>
            <person name="Duan Y."/>
            <person name="Cai W."/>
            <person name="Li H."/>
            <person name="Song F."/>
        </authorList>
    </citation>
    <scope>NUCLEOTIDE SEQUENCE</scope>
    <source>
        <strain evidence="14">Cailab_2023a</strain>
    </source>
</reference>
<dbReference type="Pfam" id="PF00587">
    <property type="entry name" value="tRNA-synt_2b"/>
    <property type="match status" value="1"/>
</dbReference>
<evidence type="ECO:0000256" key="3">
    <source>
        <dbReference type="ARBA" id="ARBA00012831"/>
    </source>
</evidence>
<evidence type="ECO:0000256" key="11">
    <source>
        <dbReference type="ARBA" id="ARBA00047671"/>
    </source>
</evidence>
<dbReference type="SUPFAM" id="SSF52954">
    <property type="entry name" value="Class II aaRS ABD-related"/>
    <property type="match status" value="1"/>
</dbReference>
<feature type="coiled-coil region" evidence="12">
    <location>
        <begin position="659"/>
        <end position="700"/>
    </location>
</feature>
<dbReference type="EC" id="6.1.1.15" evidence="3"/>
<dbReference type="GO" id="GO:0017101">
    <property type="term" value="C:aminoacyl-tRNA synthetase multienzyme complex"/>
    <property type="evidence" value="ECO:0007669"/>
    <property type="project" value="TreeGrafter"/>
</dbReference>
<keyword evidence="12" id="KW-0175">Coiled coil</keyword>
<keyword evidence="5" id="KW-0436">Ligase</keyword>
<protein>
    <recommendedName>
        <fullName evidence="3">proline--tRNA ligase</fullName>
        <ecNumber evidence="3">6.1.1.15</ecNumber>
    </recommendedName>
    <alternativeName>
        <fullName evidence="10">Prolyl-tRNA synthetase</fullName>
    </alternativeName>
</protein>
<keyword evidence="4" id="KW-0963">Cytoplasm</keyword>
<dbReference type="InterPro" id="IPR006195">
    <property type="entry name" value="aa-tRNA-synth_II"/>
</dbReference>
<dbReference type="GO" id="GO:0004827">
    <property type="term" value="F:proline-tRNA ligase activity"/>
    <property type="evidence" value="ECO:0007669"/>
    <property type="project" value="UniProtKB-EC"/>
</dbReference>
<evidence type="ECO:0000256" key="12">
    <source>
        <dbReference type="SAM" id="Coils"/>
    </source>
</evidence>
<dbReference type="InterPro" id="IPR004499">
    <property type="entry name" value="Pro-tRNA-ligase_IIa_arc-type"/>
</dbReference>
<dbReference type="CDD" id="cd00862">
    <property type="entry name" value="ProRS_anticodon_zinc"/>
    <property type="match status" value="1"/>
</dbReference>
<evidence type="ECO:0000256" key="8">
    <source>
        <dbReference type="ARBA" id="ARBA00022917"/>
    </source>
</evidence>
<keyword evidence="6" id="KW-0547">Nucleotide-binding</keyword>
<dbReference type="PRINTS" id="PR01046">
    <property type="entry name" value="TRNASYNTHPRO"/>
</dbReference>
<dbReference type="FunFam" id="3.30.930.10:FF:000023">
    <property type="entry name" value="Proline--tRNA ligase"/>
    <property type="match status" value="1"/>
</dbReference>
<dbReference type="Gene3D" id="3.30.930.10">
    <property type="entry name" value="Bira Bifunctional Protein, Domain 2"/>
    <property type="match status" value="1"/>
</dbReference>
<organism evidence="14">
    <name type="scientific">Menopon gallinae</name>
    <name type="common">poultry shaft louse</name>
    <dbReference type="NCBI Taxonomy" id="328185"/>
    <lineage>
        <taxon>Eukaryota</taxon>
        <taxon>Metazoa</taxon>
        <taxon>Ecdysozoa</taxon>
        <taxon>Arthropoda</taxon>
        <taxon>Hexapoda</taxon>
        <taxon>Insecta</taxon>
        <taxon>Pterygota</taxon>
        <taxon>Neoptera</taxon>
        <taxon>Paraneoptera</taxon>
        <taxon>Psocodea</taxon>
        <taxon>Troctomorpha</taxon>
        <taxon>Phthiraptera</taxon>
        <taxon>Amblycera</taxon>
        <taxon>Menoponidae</taxon>
        <taxon>Menopon</taxon>
    </lineage>
</organism>
<dbReference type="HAMAP" id="MF_01571">
    <property type="entry name" value="Pro_tRNA_synth_type3"/>
    <property type="match status" value="1"/>
</dbReference>
<evidence type="ECO:0000256" key="6">
    <source>
        <dbReference type="ARBA" id="ARBA00022741"/>
    </source>
</evidence>
<dbReference type="PROSITE" id="PS50862">
    <property type="entry name" value="AA_TRNA_LIGASE_II"/>
    <property type="match status" value="1"/>
</dbReference>
<keyword evidence="9" id="KW-0030">Aminoacyl-tRNA synthetase</keyword>
<evidence type="ECO:0000256" key="10">
    <source>
        <dbReference type="ARBA" id="ARBA00029731"/>
    </source>
</evidence>
<dbReference type="GO" id="GO:0005524">
    <property type="term" value="F:ATP binding"/>
    <property type="evidence" value="ECO:0007669"/>
    <property type="project" value="UniProtKB-KW"/>
</dbReference>
<dbReference type="Gene3D" id="3.40.50.800">
    <property type="entry name" value="Anticodon-binding domain"/>
    <property type="match status" value="1"/>
</dbReference>
<dbReference type="InterPro" id="IPR036621">
    <property type="entry name" value="Anticodon-bd_dom_sf"/>
</dbReference>
<gene>
    <name evidence="14" type="ORF">PYX00_011198</name>
</gene>
<comment type="caution">
    <text evidence="14">The sequence shown here is derived from an EMBL/GenBank/DDBJ whole genome shotgun (WGS) entry which is preliminary data.</text>
</comment>
<dbReference type="InterPro" id="IPR002314">
    <property type="entry name" value="aa-tRNA-synt_IIb"/>
</dbReference>
<keyword evidence="7" id="KW-0067">ATP-binding</keyword>
<dbReference type="InterPro" id="IPR045864">
    <property type="entry name" value="aa-tRNA-synth_II/BPL/LPL"/>
</dbReference>
<evidence type="ECO:0000259" key="13">
    <source>
        <dbReference type="PROSITE" id="PS50862"/>
    </source>
</evidence>
<proteinExistence type="inferred from homology"/>
<evidence type="ECO:0000256" key="7">
    <source>
        <dbReference type="ARBA" id="ARBA00022840"/>
    </source>
</evidence>
<evidence type="ECO:0000313" key="14">
    <source>
        <dbReference type="EMBL" id="KAL0263958.1"/>
    </source>
</evidence>
<dbReference type="SMART" id="SM00946">
    <property type="entry name" value="ProRS-C_1"/>
    <property type="match status" value="1"/>
</dbReference>
<dbReference type="Pfam" id="PF03129">
    <property type="entry name" value="HGTP_anticodon"/>
    <property type="match status" value="1"/>
</dbReference>
<dbReference type="Pfam" id="PF09180">
    <property type="entry name" value="ProRS-C_1"/>
    <property type="match status" value="1"/>
</dbReference>
<dbReference type="SUPFAM" id="SSF55681">
    <property type="entry name" value="Class II aaRS and biotin synthetases"/>
    <property type="match status" value="1"/>
</dbReference>
<comment type="catalytic activity">
    <reaction evidence="11">
        <text>tRNA(Pro) + L-proline + ATP = L-prolyl-tRNA(Pro) + AMP + diphosphate</text>
        <dbReference type="Rhea" id="RHEA:14305"/>
        <dbReference type="Rhea" id="RHEA-COMP:9700"/>
        <dbReference type="Rhea" id="RHEA-COMP:9702"/>
        <dbReference type="ChEBI" id="CHEBI:30616"/>
        <dbReference type="ChEBI" id="CHEBI:33019"/>
        <dbReference type="ChEBI" id="CHEBI:60039"/>
        <dbReference type="ChEBI" id="CHEBI:78442"/>
        <dbReference type="ChEBI" id="CHEBI:78532"/>
        <dbReference type="ChEBI" id="CHEBI:456215"/>
        <dbReference type="EC" id="6.1.1.15"/>
    </reaction>
</comment>
<evidence type="ECO:0000256" key="5">
    <source>
        <dbReference type="ARBA" id="ARBA00022598"/>
    </source>
</evidence>
<dbReference type="SUPFAM" id="SSF64586">
    <property type="entry name" value="C-terminal domain of ProRS"/>
    <property type="match status" value="1"/>
</dbReference>
<sequence>MAEKITPRQQDYSSWYIDIVREAQLADHSPVKGCMVIRPRGYALWERIQAVLDQMFKDTGHENAYFPMLIPQSFLHKEAEHIEGFSPELAVVTHAGGQSLEEPLVLRPTSETMIWSMFGKWIQSYRDLPIKINQWANVIRWEKRTRFFLRSTEFLWQEGHTAHESENEAQEEALALLKLYQTFMQDYLAIPVYVGIKTENEKFAGAVRTYSLEAMMQDKKALQAGTSHYLGQNFAKAFDVTYQNRQGQLEHVYATSWGVSTRLIGALIMTHSDDKGLVLPPRIAPTQIVIVPIFNKKNAQEVLDKAKELFSQLKKAGFRVELDQDMDSTPGWRYAQWELLGVPLRLELGLKEIQSKEIRVARRDSGEKKMVSRENLEESLKAILEEIQVSLFTRAKEFRDEHTYKELVTYEKFKELCYSTEKMGFILASWCGDSACELKVKNDTKATIRCIPFDQPLSQQEERCLLKHPQALILAVQPYREGYFVTWQLEGQKRILAYTHEWQEERTLDKNSFLEPEPQEPNPFDDPLYYKQALSLSPTLAKQLHFNLTGLLKPREGDERKPSDYFHALVRTYWQYMAEIAKNLDKLNPALLYLMRFGVLSPKVLTSDQRNLLARIRTDNDTGAPFHYVDEWIRLVAEDKVQALATDEPLSRKSTEVTHAELNQKLSKIQGQIEITEKIIQEKQLNRASLETDLLEAVQKLSVHEAHQDFFSLQETYTDEQKRIFSQINAYLKSLLTLNRDIALLFSDLKRQSREIEFTQDRYKVASEEGSLVTFNKNKAAREIESIINLARQTVGRRGNQLPILLHNYFPYSELAIGTRERVIASVAQVEDIDPEIFWRSYKGNVSRIVPHFILVPSYGEYGMCWEPFERGNKATGKGRIALPIFGRDINLAVIRGLGDYRWEMAKELASFRWMEEGLTGWFYDWFEKNIKKGNIKQAFVEYYCVWIIKESKGVQKLPKELRDIFWRYIPFSQNLKESLGEMSFVYKNLIQKDINRQTSQGY</sequence>
<dbReference type="AlphaFoldDB" id="A0AAW2H6F7"/>
<dbReference type="InterPro" id="IPR002316">
    <property type="entry name" value="Pro-tRNA-ligase_IIa"/>
</dbReference>
<dbReference type="Gene3D" id="3.30.110.30">
    <property type="entry name" value="C-terminal domain of ProRS"/>
    <property type="match status" value="1"/>
</dbReference>
<dbReference type="InterPro" id="IPR016061">
    <property type="entry name" value="Pro-tRNA_ligase_II_C"/>
</dbReference>
<dbReference type="FunFam" id="3.40.50.800:FF:000005">
    <property type="entry name" value="bifunctional glutamate/proline--tRNA ligase"/>
    <property type="match status" value="1"/>
</dbReference>
<name>A0AAW2H6F7_9NEOP</name>
<evidence type="ECO:0000256" key="2">
    <source>
        <dbReference type="ARBA" id="ARBA00011738"/>
    </source>
</evidence>
<dbReference type="PANTHER" id="PTHR43382:SF2">
    <property type="entry name" value="BIFUNCTIONAL GLUTAMATE_PROLINE--TRNA LIGASE"/>
    <property type="match status" value="1"/>
</dbReference>
<accession>A0AAW2H6F7</accession>
<evidence type="ECO:0000256" key="9">
    <source>
        <dbReference type="ARBA" id="ARBA00023146"/>
    </source>
</evidence>
<dbReference type="GO" id="GO:0005737">
    <property type="term" value="C:cytoplasm"/>
    <property type="evidence" value="ECO:0007669"/>
    <property type="project" value="UniProtKB-SubCell"/>
</dbReference>
<evidence type="ECO:0000256" key="1">
    <source>
        <dbReference type="ARBA" id="ARBA00004496"/>
    </source>
</evidence>
<evidence type="ECO:0000256" key="4">
    <source>
        <dbReference type="ARBA" id="ARBA00022490"/>
    </source>
</evidence>
<dbReference type="CDD" id="cd00778">
    <property type="entry name" value="ProRS_core_arch_euk"/>
    <property type="match status" value="1"/>
</dbReference>
<dbReference type="GO" id="GO:0006433">
    <property type="term" value="P:prolyl-tRNA aminoacylation"/>
    <property type="evidence" value="ECO:0007669"/>
    <property type="project" value="InterPro"/>
</dbReference>
<comment type="subunit">
    <text evidence="2">Homodimer.</text>
</comment>
<feature type="domain" description="Aminoacyl-transfer RNA synthetases class-II family profile" evidence="13">
    <location>
        <begin position="41"/>
        <end position="280"/>
    </location>
</feature>
<dbReference type="NCBIfam" id="TIGR00408">
    <property type="entry name" value="proS_fam_I"/>
    <property type="match status" value="1"/>
</dbReference>
<dbReference type="PANTHER" id="PTHR43382">
    <property type="entry name" value="PROLYL-TRNA SYNTHETASE"/>
    <property type="match status" value="1"/>
</dbReference>
<dbReference type="InterPro" id="IPR033721">
    <property type="entry name" value="ProRS_core_arch_euk"/>
</dbReference>